<dbReference type="EMBL" id="CAUYUJ010016586">
    <property type="protein sequence ID" value="CAK0866882.1"/>
    <property type="molecule type" value="Genomic_DNA"/>
</dbReference>
<reference evidence="2" key="1">
    <citation type="submission" date="2023-10" db="EMBL/GenBank/DDBJ databases">
        <authorList>
            <person name="Chen Y."/>
            <person name="Shah S."/>
            <person name="Dougan E. K."/>
            <person name="Thang M."/>
            <person name="Chan C."/>
        </authorList>
    </citation>
    <scope>NUCLEOTIDE SEQUENCE [LARGE SCALE GENOMIC DNA]</scope>
</reference>
<evidence type="ECO:0000313" key="2">
    <source>
        <dbReference type="EMBL" id="CAK0866882.1"/>
    </source>
</evidence>
<gene>
    <name evidence="2" type="ORF">PCOR1329_LOCUS53956</name>
</gene>
<proteinExistence type="predicted"/>
<protein>
    <submittedName>
        <fullName evidence="2">Uncharacterized protein</fullName>
    </submittedName>
</protein>
<sequence>MLRKTSMQKVHESGNLRKNSTCESRVAEKGLYRLERPVILSLELVQLLGKTMNCPIRRKAGQFPASATLKLRRVGTRHASPMPSRARTSPCSDPGAGTMREARSSQGARARTA</sequence>
<comment type="caution">
    <text evidence="2">The sequence shown here is derived from an EMBL/GenBank/DDBJ whole genome shotgun (WGS) entry which is preliminary data.</text>
</comment>
<accession>A0ABN9V4V2</accession>
<feature type="region of interest" description="Disordered" evidence="1">
    <location>
        <begin position="1"/>
        <end position="22"/>
    </location>
</feature>
<evidence type="ECO:0000256" key="1">
    <source>
        <dbReference type="SAM" id="MobiDB-lite"/>
    </source>
</evidence>
<feature type="region of interest" description="Disordered" evidence="1">
    <location>
        <begin position="75"/>
        <end position="113"/>
    </location>
</feature>
<keyword evidence="3" id="KW-1185">Reference proteome</keyword>
<organism evidence="2 3">
    <name type="scientific">Prorocentrum cordatum</name>
    <dbReference type="NCBI Taxonomy" id="2364126"/>
    <lineage>
        <taxon>Eukaryota</taxon>
        <taxon>Sar</taxon>
        <taxon>Alveolata</taxon>
        <taxon>Dinophyceae</taxon>
        <taxon>Prorocentrales</taxon>
        <taxon>Prorocentraceae</taxon>
        <taxon>Prorocentrum</taxon>
    </lineage>
</organism>
<dbReference type="Proteomes" id="UP001189429">
    <property type="component" value="Unassembled WGS sequence"/>
</dbReference>
<evidence type="ECO:0000313" key="3">
    <source>
        <dbReference type="Proteomes" id="UP001189429"/>
    </source>
</evidence>
<name>A0ABN9V4V2_9DINO</name>